<dbReference type="InterPro" id="IPR000719">
    <property type="entry name" value="Prot_kinase_dom"/>
</dbReference>
<dbReference type="CDD" id="cd14014">
    <property type="entry name" value="STKc_PknB_like"/>
    <property type="match status" value="1"/>
</dbReference>
<sequence length="264" mass="30302">MQQHEIKLLKEANSHPNIIKFHCSLDVGDMRWIIMELMQGTVRDLLNKNSSLSWNTKLSLARQLLEGIAYLHCLTATHFTREGINHQDIKTENLLIDRLTDDPYIKLKISDFGIAKRIDQVTLPLIGNIFAATRKGNVGGTLDYAAPEIYHALCKRNENNELKSDVFSAGITLWEIATGQIPHRTMEEITQGRLNAFDEDKQRNRRVVSSSQFSKRLTKSEPTYPQSAFFGPVINKCIKKRPRDRYSAREAFEKLQQIDLSRSF</sequence>
<name>A0A0W1AJY4_9GAMM</name>
<dbReference type="GO" id="GO:0005524">
    <property type="term" value="F:ATP binding"/>
    <property type="evidence" value="ECO:0007669"/>
    <property type="project" value="InterPro"/>
</dbReference>
<dbReference type="PROSITE" id="PS00108">
    <property type="entry name" value="PROTEIN_KINASE_ST"/>
    <property type="match status" value="1"/>
</dbReference>
<protein>
    <submittedName>
        <fullName evidence="2">Serine/threonine-protein kinase PrkC</fullName>
        <ecNumber evidence="2">2.7.11.1</ecNumber>
    </submittedName>
</protein>
<dbReference type="SUPFAM" id="SSF56112">
    <property type="entry name" value="Protein kinase-like (PK-like)"/>
    <property type="match status" value="1"/>
</dbReference>
<proteinExistence type="predicted"/>
<dbReference type="Gene3D" id="3.30.200.20">
    <property type="entry name" value="Phosphorylase Kinase, domain 1"/>
    <property type="match status" value="1"/>
</dbReference>
<keyword evidence="2" id="KW-0808">Transferase</keyword>
<dbReference type="Proteomes" id="UP000054662">
    <property type="component" value="Unassembled WGS sequence"/>
</dbReference>
<dbReference type="PATRIC" id="fig|45076.6.peg.425"/>
<dbReference type="STRING" id="45076.Lwor_0384"/>
<reference evidence="2 3" key="1">
    <citation type="submission" date="2015-11" db="EMBL/GenBank/DDBJ databases">
        <title>Genomic analysis of 38 Legionella species identifies large and diverse effector repertoires.</title>
        <authorList>
            <person name="Burstein D."/>
            <person name="Amaro F."/>
            <person name="Zusman T."/>
            <person name="Lifshitz Z."/>
            <person name="Cohen O."/>
            <person name="Gilbert J.A."/>
            <person name="Pupko T."/>
            <person name="Shuman H.A."/>
            <person name="Segal G."/>
        </authorList>
    </citation>
    <scope>NUCLEOTIDE SEQUENCE [LARGE SCALE GENOMIC DNA]</scope>
    <source>
        <strain evidence="2 3">ATCC 49508</strain>
    </source>
</reference>
<dbReference type="EC" id="2.7.11.1" evidence="2"/>
<dbReference type="Gene3D" id="1.10.510.10">
    <property type="entry name" value="Transferase(Phosphotransferase) domain 1"/>
    <property type="match status" value="1"/>
</dbReference>
<keyword evidence="2" id="KW-0418">Kinase</keyword>
<dbReference type="AlphaFoldDB" id="A0A0W1AJY4"/>
<dbReference type="InterPro" id="IPR053235">
    <property type="entry name" value="Ser_Thr_kinase"/>
</dbReference>
<comment type="caution">
    <text evidence="2">The sequence shown here is derived from an EMBL/GenBank/DDBJ whole genome shotgun (WGS) entry which is preliminary data.</text>
</comment>
<evidence type="ECO:0000313" key="3">
    <source>
        <dbReference type="Proteomes" id="UP000054662"/>
    </source>
</evidence>
<dbReference type="PROSITE" id="PS50011">
    <property type="entry name" value="PROTEIN_KINASE_DOM"/>
    <property type="match status" value="1"/>
</dbReference>
<dbReference type="SMART" id="SM00220">
    <property type="entry name" value="S_TKc"/>
    <property type="match status" value="1"/>
</dbReference>
<dbReference type="GO" id="GO:0005737">
    <property type="term" value="C:cytoplasm"/>
    <property type="evidence" value="ECO:0007669"/>
    <property type="project" value="TreeGrafter"/>
</dbReference>
<evidence type="ECO:0000313" key="2">
    <source>
        <dbReference type="EMBL" id="KTD81602.1"/>
    </source>
</evidence>
<evidence type="ECO:0000259" key="1">
    <source>
        <dbReference type="PROSITE" id="PS50011"/>
    </source>
</evidence>
<gene>
    <name evidence="2" type="primary">prkC</name>
    <name evidence="2" type="ORF">Lwor_0384</name>
</gene>
<keyword evidence="3" id="KW-1185">Reference proteome</keyword>
<feature type="domain" description="Protein kinase" evidence="1">
    <location>
        <begin position="1"/>
        <end position="264"/>
    </location>
</feature>
<dbReference type="PANTHER" id="PTHR24361">
    <property type="entry name" value="MITOGEN-ACTIVATED KINASE KINASE KINASE"/>
    <property type="match status" value="1"/>
</dbReference>
<dbReference type="Pfam" id="PF00069">
    <property type="entry name" value="Pkinase"/>
    <property type="match status" value="1"/>
</dbReference>
<dbReference type="GO" id="GO:0004674">
    <property type="term" value="F:protein serine/threonine kinase activity"/>
    <property type="evidence" value="ECO:0007669"/>
    <property type="project" value="UniProtKB-EC"/>
</dbReference>
<organism evidence="2 3">
    <name type="scientific">Legionella worsleiensis</name>
    <dbReference type="NCBI Taxonomy" id="45076"/>
    <lineage>
        <taxon>Bacteria</taxon>
        <taxon>Pseudomonadati</taxon>
        <taxon>Pseudomonadota</taxon>
        <taxon>Gammaproteobacteria</taxon>
        <taxon>Legionellales</taxon>
        <taxon>Legionellaceae</taxon>
        <taxon>Legionella</taxon>
    </lineage>
</organism>
<dbReference type="InterPro" id="IPR011009">
    <property type="entry name" value="Kinase-like_dom_sf"/>
</dbReference>
<accession>A0A0W1AJY4</accession>
<dbReference type="EMBL" id="LNZC01000003">
    <property type="protein sequence ID" value="KTD81602.1"/>
    <property type="molecule type" value="Genomic_DNA"/>
</dbReference>
<dbReference type="InterPro" id="IPR008271">
    <property type="entry name" value="Ser/Thr_kinase_AS"/>
</dbReference>